<organism evidence="1 2">
    <name type="scientific">Dendrolimus kikuchii</name>
    <dbReference type="NCBI Taxonomy" id="765133"/>
    <lineage>
        <taxon>Eukaryota</taxon>
        <taxon>Metazoa</taxon>
        <taxon>Ecdysozoa</taxon>
        <taxon>Arthropoda</taxon>
        <taxon>Hexapoda</taxon>
        <taxon>Insecta</taxon>
        <taxon>Pterygota</taxon>
        <taxon>Neoptera</taxon>
        <taxon>Endopterygota</taxon>
        <taxon>Lepidoptera</taxon>
        <taxon>Glossata</taxon>
        <taxon>Ditrysia</taxon>
        <taxon>Bombycoidea</taxon>
        <taxon>Lasiocampidae</taxon>
        <taxon>Dendrolimus</taxon>
    </lineage>
</organism>
<dbReference type="EMBL" id="CM034388">
    <property type="protein sequence ID" value="KAJ0183286.1"/>
    <property type="molecule type" value="Genomic_DNA"/>
</dbReference>
<gene>
    <name evidence="1" type="ORF">K1T71_001262</name>
</gene>
<protein>
    <submittedName>
        <fullName evidence="1">Uncharacterized protein</fullName>
    </submittedName>
</protein>
<evidence type="ECO:0000313" key="2">
    <source>
        <dbReference type="Proteomes" id="UP000824533"/>
    </source>
</evidence>
<proteinExistence type="predicted"/>
<name>A0ACC1DIT0_9NEOP</name>
<evidence type="ECO:0000313" key="1">
    <source>
        <dbReference type="EMBL" id="KAJ0183286.1"/>
    </source>
</evidence>
<comment type="caution">
    <text evidence="1">The sequence shown here is derived from an EMBL/GenBank/DDBJ whole genome shotgun (WGS) entry which is preliminary data.</text>
</comment>
<sequence length="870" mass="95597">MTLRRSDSLPTRLRVLPIRAGPEIGIVIHEKVAESNTVPNFNENPNRDEVIATWKSLHKDVKNIKNGFRAKNESANRRSEKESITHNFTPTFTSNNRDVRRKFVENRSRGQGQKEANRGSSLPLETGQTNAIERRANSARRRTLLQRLLSWRTPECDCSERYVPKYCPPPRLRPEDLLCTCGVSANRINNQIKKPDQCIRFSERGRSKSVGYEAAREVAQFRRCASAGATVGAETAAALRARAALTLARRYYPEGGWGWTITVVGTIVQILTHGLQLGGGTGAIACTAAVKYQVSPIYTHGCLAALSAGVALALSPVTVALCVRKSTRVTAVVGGLVAALGCLFTSFATQFHQLFFSYGTVVGVGVGLTRDCSTLMVAQYFKRRRELVEIFIVSGSGLGIAVMSTFIKGAIRAIGWRLGLQAVTGVVFVTFILGTFYRSASLYHPQRRAILHLKNQNKIKRKMKDRNKSDDRQPFFDFSTLKSKTVRILLMSTGISAFGVNTPIFYLAYHAEEEGLGDTAELLQAYLGLAWAVGCAAFGLLVRQNSAECRIARQYLTQAAVFVCALATMALTAVEGSYRGYVMFAWVYGIFCGGYHYSLKMYTYERVRSRNFARTWGFVQCSQAVPIAIGVPLSGYINVGCGGKAGYYFSSTCSLIGSLSLFCIDLHRRSVAQKHTKENGSTVQCDPACGPSRRSRSRDRDNRTAVGAATALVLGAELVAPDRAGRDLLLDSIGPGSLGSPPPNVPPELTCISEEGGLDLDLDLDIPEHLLEDLDCGGDCITSCNKVENYLMLSEYENNLIAELPTLNERRNRRWSVVVGNTSPQPSTIQVIPEQKQSSPEIHATNSIKWKKKCHNTNNRLITVINEASL</sequence>
<accession>A0ACC1DIT0</accession>
<dbReference type="Proteomes" id="UP000824533">
    <property type="component" value="Linkage Group LG02"/>
</dbReference>
<keyword evidence="2" id="KW-1185">Reference proteome</keyword>
<reference evidence="1 2" key="1">
    <citation type="journal article" date="2021" name="Front. Genet.">
        <title>Chromosome-Level Genome Assembly Reveals Significant Gene Expansion in the Toll and IMD Signaling Pathways of Dendrolimus kikuchii.</title>
        <authorList>
            <person name="Zhou J."/>
            <person name="Wu P."/>
            <person name="Xiong Z."/>
            <person name="Liu N."/>
            <person name="Zhao N."/>
            <person name="Ji M."/>
            <person name="Qiu Y."/>
            <person name="Yang B."/>
        </authorList>
    </citation>
    <scope>NUCLEOTIDE SEQUENCE [LARGE SCALE GENOMIC DNA]</scope>
    <source>
        <strain evidence="1">Ann1</strain>
    </source>
</reference>